<dbReference type="RefSeq" id="XP_031850712.1">
    <property type="nucleotide sequence ID" value="XM_031994821.1"/>
</dbReference>
<gene>
    <name evidence="2" type="ORF">SAPINGB_P000097</name>
</gene>
<dbReference type="InterPro" id="IPR013893">
    <property type="entry name" value="RNase_P_Rpp40"/>
</dbReference>
<proteinExistence type="predicted"/>
<dbReference type="GO" id="GO:0000172">
    <property type="term" value="C:ribonuclease MRP complex"/>
    <property type="evidence" value="ECO:0007669"/>
    <property type="project" value="TreeGrafter"/>
</dbReference>
<evidence type="ECO:0000313" key="2">
    <source>
        <dbReference type="EMBL" id="VVT43682.1"/>
    </source>
</evidence>
<dbReference type="AlphaFoldDB" id="A0A5E8B237"/>
<dbReference type="EMBL" id="CABVLU010000001">
    <property type="protein sequence ID" value="VVT43682.1"/>
    <property type="molecule type" value="Genomic_DNA"/>
</dbReference>
<reference evidence="2 3" key="1">
    <citation type="submission" date="2019-09" db="EMBL/GenBank/DDBJ databases">
        <authorList>
            <person name="Brejova B."/>
        </authorList>
    </citation>
    <scope>NUCLEOTIDE SEQUENCE [LARGE SCALE GENOMIC DNA]</scope>
</reference>
<dbReference type="Pfam" id="PF08584">
    <property type="entry name" value="Ribonuc_P_40"/>
    <property type="match status" value="1"/>
</dbReference>
<accession>A0A5E8B237</accession>
<dbReference type="GeneID" id="43578921"/>
<dbReference type="PANTHER" id="PTHR15396">
    <property type="entry name" value="RIBONUCLEASE P PROTEIN SUBUNIT P40"/>
    <property type="match status" value="1"/>
</dbReference>
<organism evidence="2 3">
    <name type="scientific">Magnusiomyces paraingens</name>
    <dbReference type="NCBI Taxonomy" id="2606893"/>
    <lineage>
        <taxon>Eukaryota</taxon>
        <taxon>Fungi</taxon>
        <taxon>Dikarya</taxon>
        <taxon>Ascomycota</taxon>
        <taxon>Saccharomycotina</taxon>
        <taxon>Dipodascomycetes</taxon>
        <taxon>Dipodascales</taxon>
        <taxon>Dipodascaceae</taxon>
        <taxon>Magnusiomyces</taxon>
    </lineage>
</organism>
<dbReference type="Proteomes" id="UP000398389">
    <property type="component" value="Unassembled WGS sequence"/>
</dbReference>
<dbReference type="GO" id="GO:0000171">
    <property type="term" value="F:ribonuclease MRP activity"/>
    <property type="evidence" value="ECO:0007669"/>
    <property type="project" value="TreeGrafter"/>
</dbReference>
<protein>
    <submittedName>
        <fullName evidence="2">Uncharacterized protein</fullName>
    </submittedName>
</protein>
<dbReference type="OrthoDB" id="63112at2759"/>
<evidence type="ECO:0000256" key="1">
    <source>
        <dbReference type="SAM" id="MobiDB-lite"/>
    </source>
</evidence>
<dbReference type="GO" id="GO:0001682">
    <property type="term" value="P:tRNA 5'-leader removal"/>
    <property type="evidence" value="ECO:0007669"/>
    <property type="project" value="InterPro"/>
</dbReference>
<dbReference type="GO" id="GO:0004526">
    <property type="term" value="F:ribonuclease P activity"/>
    <property type="evidence" value="ECO:0007669"/>
    <property type="project" value="TreeGrafter"/>
</dbReference>
<dbReference type="GO" id="GO:0000447">
    <property type="term" value="P:endonucleolytic cleavage in ITS1 to separate SSU-rRNA from 5.8S rRNA and LSU-rRNA from tricistronic rRNA transcript (SSU-rRNA, 5.8S rRNA, LSU-rRNA)"/>
    <property type="evidence" value="ECO:0007669"/>
    <property type="project" value="TreeGrafter"/>
</dbReference>
<evidence type="ECO:0000313" key="3">
    <source>
        <dbReference type="Proteomes" id="UP000398389"/>
    </source>
</evidence>
<dbReference type="GO" id="GO:0030681">
    <property type="term" value="C:multimeric ribonuclease P complex"/>
    <property type="evidence" value="ECO:0007669"/>
    <property type="project" value="TreeGrafter"/>
</dbReference>
<keyword evidence="3" id="KW-1185">Reference proteome</keyword>
<sequence length="450" mass="49523">MARPKTLIPPAKCYISTGVCPLVDNFDQQQQQQQQQTNSAAQPSSNTAAPSKLPRRQHKVPRTINTHGFANCARLVVPTAVLEASAENVIDNGPVIFYYRLRCTLGDILLSNFVASYIKTNSCILISETALDHQDVYAITDGKLHMALQRETFQRAGLTHSHVTRPTTTSPAYRLEYDLRDPHSVAGDSGSASYNRLLWALTNTLTDATRDVHTFSLVTLNQAGMPIEMDYALCRHFDALATARGENGFFEAYDLVPSIVPLSSVIVPRFVPPTTTFTEPLSRAQDFYNDQSLAPRTLPLPADMTQSIVQEWALELAEWVALLELGSDQVLSSNGAAGVDSHLSSYSVPEPRHIDPVDVSVVTWDGGLIPPQVVARAWSQLVQTASTRDIPWWAALTVHGVRDAPVSWASKPHNVTPNGGENDYTLFKLEDSNQESYPFLLLQTLDASDP</sequence>
<feature type="region of interest" description="Disordered" evidence="1">
    <location>
        <begin position="28"/>
        <end position="58"/>
    </location>
</feature>
<feature type="compositionally biased region" description="Polar residues" evidence="1">
    <location>
        <begin position="37"/>
        <end position="49"/>
    </location>
</feature>
<dbReference type="PANTHER" id="PTHR15396:SF1">
    <property type="entry name" value="RIBONUCLEASE P PROTEIN SUBUNIT P40"/>
    <property type="match status" value="1"/>
</dbReference>
<name>A0A5E8B237_9ASCO</name>